<dbReference type="Proteomes" id="UP001064390">
    <property type="component" value="Chromosome"/>
</dbReference>
<keyword evidence="1" id="KW-0472">Membrane</keyword>
<dbReference type="RefSeq" id="WP_261700391.1">
    <property type="nucleotide sequence ID" value="NZ_CP104697.1"/>
</dbReference>
<gene>
    <name evidence="2" type="ORF">N6Q81_34400</name>
</gene>
<evidence type="ECO:0000313" key="3">
    <source>
        <dbReference type="Proteomes" id="UP001064390"/>
    </source>
</evidence>
<reference evidence="2" key="1">
    <citation type="submission" date="2022-09" db="EMBL/GenBank/DDBJ databases">
        <title>Streptomyces vinaceusdrappus strain AC-40.</title>
        <authorList>
            <person name="Sedeek A.M."/>
            <person name="Salah I."/>
            <person name="Kamel H.L."/>
            <person name="Soltan M.A."/>
            <person name="Elsayed T.R."/>
        </authorList>
    </citation>
    <scope>NUCLEOTIDE SEQUENCE</scope>
    <source>
        <strain evidence="2">AC-40</strain>
    </source>
</reference>
<name>A0ABY6C7X6_9ACTN</name>
<feature type="transmembrane region" description="Helical" evidence="1">
    <location>
        <begin position="64"/>
        <end position="81"/>
    </location>
</feature>
<feature type="transmembrane region" description="Helical" evidence="1">
    <location>
        <begin position="33"/>
        <end position="52"/>
    </location>
</feature>
<evidence type="ECO:0008006" key="4">
    <source>
        <dbReference type="Google" id="ProtNLM"/>
    </source>
</evidence>
<protein>
    <recommendedName>
        <fullName evidence="4">Integral membrane protein</fullName>
    </recommendedName>
</protein>
<proteinExistence type="predicted"/>
<accession>A0ABY6C7X6</accession>
<evidence type="ECO:0000256" key="1">
    <source>
        <dbReference type="SAM" id="Phobius"/>
    </source>
</evidence>
<keyword evidence="1" id="KW-1133">Transmembrane helix</keyword>
<sequence length="105" mass="12073">MSTMGRHTPRSRSIRHHVPALRLTRFVQQTGRLLCWSLTAGMTTAALELLITPEAAWWHMMWPLPWYLTCVSAPLWAALRAHEKAARQQAREEDNDIPGEWEQAA</sequence>
<keyword evidence="1" id="KW-0812">Transmembrane</keyword>
<evidence type="ECO:0000313" key="2">
    <source>
        <dbReference type="EMBL" id="UXI82790.1"/>
    </source>
</evidence>
<keyword evidence="3" id="KW-1185">Reference proteome</keyword>
<dbReference type="EMBL" id="CP104697">
    <property type="protein sequence ID" value="UXI82790.1"/>
    <property type="molecule type" value="Genomic_DNA"/>
</dbReference>
<organism evidence="2 3">
    <name type="scientific">Streptomyces vinaceusdrappus</name>
    <dbReference type="NCBI Taxonomy" id="67376"/>
    <lineage>
        <taxon>Bacteria</taxon>
        <taxon>Bacillati</taxon>
        <taxon>Actinomycetota</taxon>
        <taxon>Actinomycetes</taxon>
        <taxon>Kitasatosporales</taxon>
        <taxon>Streptomycetaceae</taxon>
        <taxon>Streptomyces</taxon>
        <taxon>Streptomyces rochei group</taxon>
    </lineage>
</organism>